<organism evidence="2 3">
    <name type="scientific">Pseudoalteromonas luteoviolacea S4054</name>
    <dbReference type="NCBI Taxonomy" id="1129367"/>
    <lineage>
        <taxon>Bacteria</taxon>
        <taxon>Pseudomonadati</taxon>
        <taxon>Pseudomonadota</taxon>
        <taxon>Gammaproteobacteria</taxon>
        <taxon>Alteromonadales</taxon>
        <taxon>Pseudoalteromonadaceae</taxon>
        <taxon>Pseudoalteromonas</taxon>
    </lineage>
</organism>
<evidence type="ECO:0000313" key="3">
    <source>
        <dbReference type="Proteomes" id="UP000033434"/>
    </source>
</evidence>
<gene>
    <name evidence="2" type="ORF">N479_17995</name>
</gene>
<dbReference type="InterPro" id="IPR011990">
    <property type="entry name" value="TPR-like_helical_dom_sf"/>
</dbReference>
<dbReference type="InterPro" id="IPR050583">
    <property type="entry name" value="Mycobacterial_A85_antigen"/>
</dbReference>
<dbReference type="Proteomes" id="UP000033434">
    <property type="component" value="Unassembled WGS sequence"/>
</dbReference>
<reference evidence="2 3" key="1">
    <citation type="journal article" date="2015" name="BMC Genomics">
        <title>Genome mining reveals unlocked bioactive potential of marine Gram-negative bacteria.</title>
        <authorList>
            <person name="Machado H."/>
            <person name="Sonnenschein E.C."/>
            <person name="Melchiorsen J."/>
            <person name="Gram L."/>
        </authorList>
    </citation>
    <scope>NUCLEOTIDE SEQUENCE [LARGE SCALE GENOMIC DNA]</scope>
    <source>
        <strain evidence="2 3">S4054</strain>
    </source>
</reference>
<dbReference type="SUPFAM" id="SSF48452">
    <property type="entry name" value="TPR-like"/>
    <property type="match status" value="1"/>
</dbReference>
<dbReference type="PANTHER" id="PTHR48098:SF6">
    <property type="entry name" value="FERRI-BACILLIBACTIN ESTERASE BESA"/>
    <property type="match status" value="1"/>
</dbReference>
<evidence type="ECO:0000313" key="2">
    <source>
        <dbReference type="EMBL" id="KKE82499.1"/>
    </source>
</evidence>
<dbReference type="Gene3D" id="1.25.40.10">
    <property type="entry name" value="Tetratricopeptide repeat domain"/>
    <property type="match status" value="1"/>
</dbReference>
<evidence type="ECO:0000256" key="1">
    <source>
        <dbReference type="SAM" id="Phobius"/>
    </source>
</evidence>
<dbReference type="PANTHER" id="PTHR48098">
    <property type="entry name" value="ENTEROCHELIN ESTERASE-RELATED"/>
    <property type="match status" value="1"/>
</dbReference>
<dbReference type="AlphaFoldDB" id="A0A0F6AAT1"/>
<keyword evidence="1" id="KW-0812">Transmembrane</keyword>
<feature type="transmembrane region" description="Helical" evidence="1">
    <location>
        <begin position="67"/>
        <end position="84"/>
    </location>
</feature>
<name>A0A0F6AAT1_9GAMM</name>
<dbReference type="Gene3D" id="3.40.50.1820">
    <property type="entry name" value="alpha/beta hydrolase"/>
    <property type="match status" value="1"/>
</dbReference>
<accession>A0A0F6AAT1</accession>
<dbReference type="SUPFAM" id="SSF53474">
    <property type="entry name" value="alpha/beta-Hydrolases"/>
    <property type="match status" value="1"/>
</dbReference>
<keyword evidence="1" id="KW-0472">Membrane</keyword>
<protein>
    <submittedName>
        <fullName evidence="2">Uncharacterized protein</fullName>
    </submittedName>
</protein>
<sequence length="448" mass="51941">MNLIIKLISKLPEVRCVLENKRILKTFRSLFYITFNLRQVECRVLMDRSSDWLEWFLQKKIRTNKGYMVYKVVLILILLFQFNVHAGSDVSIAKSFEFKSKSLSENRTIVVSLPDGYESSNARYPVLYLLDGVQNLKHVVGSVDVLTRVGSIPPMIIVGIKSKNRMKDFTPTKMDGIEESGEGKAFLNFLGDELIPYIDNKYRTNKFRVLEGHSVAGLFTAYTSMESPDLFDAYIVMGPAFWWNKEEPVREVKSFLSTKPKFNKRIYFGVGKEDGNRHSLKRFVEEIKAAAPSQLVWKHEEFEDEGHMSAPLLNNYFALKFIFSDMELPQEVRDNFTSKKFLEHEFGIMKKYGSAARQPQEIYVPLAMELMKRKDYAGAVTVFRRNADAYEMNKYPQNYVWLAEALEKNKEPEEALKVYKQAYKLSKETGYGELERLTKKVAELKAQL</sequence>
<dbReference type="Pfam" id="PF00756">
    <property type="entry name" value="Esterase"/>
    <property type="match status" value="1"/>
</dbReference>
<keyword evidence="1" id="KW-1133">Transmembrane helix</keyword>
<dbReference type="PATRIC" id="fig|1129367.4.peg.3583"/>
<dbReference type="EMBL" id="AUXW01000162">
    <property type="protein sequence ID" value="KKE82499.1"/>
    <property type="molecule type" value="Genomic_DNA"/>
</dbReference>
<proteinExistence type="predicted"/>
<dbReference type="InterPro" id="IPR029058">
    <property type="entry name" value="AB_hydrolase_fold"/>
</dbReference>
<dbReference type="InterPro" id="IPR000801">
    <property type="entry name" value="Esterase-like"/>
</dbReference>
<comment type="caution">
    <text evidence="2">The sequence shown here is derived from an EMBL/GenBank/DDBJ whole genome shotgun (WGS) entry which is preliminary data.</text>
</comment>